<name>A0A445DTM8_ARAHY</name>
<dbReference type="EMBL" id="SDMP01000003">
    <property type="protein sequence ID" value="RYR66535.1"/>
    <property type="molecule type" value="Genomic_DNA"/>
</dbReference>
<keyword evidence="3" id="KW-1185">Reference proteome</keyword>
<gene>
    <name evidence="2" type="ORF">Ahy_A03g012546</name>
</gene>
<evidence type="ECO:0000313" key="2">
    <source>
        <dbReference type="EMBL" id="RYR66535.1"/>
    </source>
</evidence>
<reference evidence="2 3" key="1">
    <citation type="submission" date="2019-01" db="EMBL/GenBank/DDBJ databases">
        <title>Sequencing of cultivated peanut Arachis hypogaea provides insights into genome evolution and oil improvement.</title>
        <authorList>
            <person name="Chen X."/>
        </authorList>
    </citation>
    <scope>NUCLEOTIDE SEQUENCE [LARGE SCALE GENOMIC DNA]</scope>
    <source>
        <strain evidence="3">cv. Fuhuasheng</strain>
        <tissue evidence="2">Leaves</tissue>
    </source>
</reference>
<feature type="transmembrane region" description="Helical" evidence="1">
    <location>
        <begin position="32"/>
        <end position="51"/>
    </location>
</feature>
<keyword evidence="1" id="KW-0812">Transmembrane</keyword>
<sequence>MRQCHLLCSPSLSFHLPCRVAALLPSFYSGHHPLTLTIAFLVIALLTSFPLCSASHLSRRFSILPSLSFMFASLFLLFSFVPAIPYSFFRAGLWLLSLLCSLVTDSTVRAKDKDGMLKHKGTYEIISPEDIGFERANEAGIVLGKLRTMIKTISFTMDDTLSFIFCNEVQEVDNVIVVGILIHVLGIHG</sequence>
<keyword evidence="1" id="KW-1133">Transmembrane helix</keyword>
<proteinExistence type="predicted"/>
<evidence type="ECO:0000256" key="1">
    <source>
        <dbReference type="SAM" id="Phobius"/>
    </source>
</evidence>
<dbReference type="Gene3D" id="1.10.238.260">
    <property type="match status" value="1"/>
</dbReference>
<dbReference type="AlphaFoldDB" id="A0A445DTM8"/>
<organism evidence="2 3">
    <name type="scientific">Arachis hypogaea</name>
    <name type="common">Peanut</name>
    <dbReference type="NCBI Taxonomy" id="3818"/>
    <lineage>
        <taxon>Eukaryota</taxon>
        <taxon>Viridiplantae</taxon>
        <taxon>Streptophyta</taxon>
        <taxon>Embryophyta</taxon>
        <taxon>Tracheophyta</taxon>
        <taxon>Spermatophyta</taxon>
        <taxon>Magnoliopsida</taxon>
        <taxon>eudicotyledons</taxon>
        <taxon>Gunneridae</taxon>
        <taxon>Pentapetalae</taxon>
        <taxon>rosids</taxon>
        <taxon>fabids</taxon>
        <taxon>Fabales</taxon>
        <taxon>Fabaceae</taxon>
        <taxon>Papilionoideae</taxon>
        <taxon>50 kb inversion clade</taxon>
        <taxon>dalbergioids sensu lato</taxon>
        <taxon>Dalbergieae</taxon>
        <taxon>Pterocarpus clade</taxon>
        <taxon>Arachis</taxon>
    </lineage>
</organism>
<dbReference type="STRING" id="3818.A0A445DTM8"/>
<protein>
    <submittedName>
        <fullName evidence="2">Uncharacterized protein</fullName>
    </submittedName>
</protein>
<dbReference type="Proteomes" id="UP000289738">
    <property type="component" value="Chromosome A03"/>
</dbReference>
<feature type="transmembrane region" description="Helical" evidence="1">
    <location>
        <begin position="63"/>
        <end position="85"/>
    </location>
</feature>
<evidence type="ECO:0000313" key="3">
    <source>
        <dbReference type="Proteomes" id="UP000289738"/>
    </source>
</evidence>
<keyword evidence="1" id="KW-0472">Membrane</keyword>
<comment type="caution">
    <text evidence="2">The sequence shown here is derived from an EMBL/GenBank/DDBJ whole genome shotgun (WGS) entry which is preliminary data.</text>
</comment>
<accession>A0A445DTM8</accession>